<organism evidence="3 4">
    <name type="scientific">Rhodotorula paludigena</name>
    <dbReference type="NCBI Taxonomy" id="86838"/>
    <lineage>
        <taxon>Eukaryota</taxon>
        <taxon>Fungi</taxon>
        <taxon>Dikarya</taxon>
        <taxon>Basidiomycota</taxon>
        <taxon>Pucciniomycotina</taxon>
        <taxon>Microbotryomycetes</taxon>
        <taxon>Sporidiobolales</taxon>
        <taxon>Sporidiobolaceae</taxon>
        <taxon>Rhodotorula</taxon>
    </lineage>
</organism>
<dbReference type="InterPro" id="IPR001763">
    <property type="entry name" value="Rhodanese-like_dom"/>
</dbReference>
<protein>
    <recommendedName>
        <fullName evidence="2">Rhodanese domain-containing protein</fullName>
    </recommendedName>
</protein>
<dbReference type="AlphaFoldDB" id="A0AAV5GXZ3"/>
<dbReference type="InterPro" id="IPR036873">
    <property type="entry name" value="Rhodanese-like_dom_sf"/>
</dbReference>
<gene>
    <name evidence="3" type="ORF">Rhopal_007286-T1</name>
</gene>
<evidence type="ECO:0000259" key="2">
    <source>
        <dbReference type="PROSITE" id="PS50206"/>
    </source>
</evidence>
<dbReference type="Gene3D" id="3.40.250.10">
    <property type="entry name" value="Rhodanese-like domain"/>
    <property type="match status" value="1"/>
</dbReference>
<feature type="compositionally biased region" description="Low complexity" evidence="1">
    <location>
        <begin position="69"/>
        <end position="87"/>
    </location>
</feature>
<comment type="caution">
    <text evidence="3">The sequence shown here is derived from an EMBL/GenBank/DDBJ whole genome shotgun (WGS) entry which is preliminary data.</text>
</comment>
<dbReference type="SUPFAM" id="SSF52821">
    <property type="entry name" value="Rhodanese/Cell cycle control phosphatase"/>
    <property type="match status" value="1"/>
</dbReference>
<dbReference type="PROSITE" id="PS50206">
    <property type="entry name" value="RHODANESE_3"/>
    <property type="match status" value="1"/>
</dbReference>
<proteinExistence type="predicted"/>
<dbReference type="Proteomes" id="UP001342314">
    <property type="component" value="Unassembled WGS sequence"/>
</dbReference>
<accession>A0AAV5GXZ3</accession>
<evidence type="ECO:0000313" key="3">
    <source>
        <dbReference type="EMBL" id="GJN94212.1"/>
    </source>
</evidence>
<reference evidence="3 4" key="1">
    <citation type="submission" date="2021-12" db="EMBL/GenBank/DDBJ databases">
        <title>High titer production of polyol ester of fatty acids by Rhodotorula paludigena BS15 towards product separation-free biomass refinery.</title>
        <authorList>
            <person name="Mano J."/>
            <person name="Ono H."/>
            <person name="Tanaka T."/>
            <person name="Naito K."/>
            <person name="Sushida H."/>
            <person name="Ike M."/>
            <person name="Tokuyasu K."/>
            <person name="Kitaoka M."/>
        </authorList>
    </citation>
    <scope>NUCLEOTIDE SEQUENCE [LARGE SCALE GENOMIC DNA]</scope>
    <source>
        <strain evidence="3 4">BS15</strain>
    </source>
</reference>
<name>A0AAV5GXZ3_9BASI</name>
<evidence type="ECO:0000256" key="1">
    <source>
        <dbReference type="SAM" id="MobiDB-lite"/>
    </source>
</evidence>
<feature type="domain" description="Rhodanese" evidence="2">
    <location>
        <begin position="33"/>
        <end position="123"/>
    </location>
</feature>
<sequence>MNYQYLNHDQLAALVREGKSGKDYQVVDVRVPKVIFHCSLSQVRGPKAARIYAEALAEAQAANNVPVPDSSASASSSTTAQSAADAARTFSPNPYVQQREEGKQQVFVLRDGFSNWQGLHVCLCGGTGIGRSVFGLITLGVEQKDPLLVENFDSRIWADYSP</sequence>
<evidence type="ECO:0000313" key="4">
    <source>
        <dbReference type="Proteomes" id="UP001342314"/>
    </source>
</evidence>
<dbReference type="EMBL" id="BQKY01000016">
    <property type="protein sequence ID" value="GJN94212.1"/>
    <property type="molecule type" value="Genomic_DNA"/>
</dbReference>
<feature type="region of interest" description="Disordered" evidence="1">
    <location>
        <begin position="65"/>
        <end position="88"/>
    </location>
</feature>
<keyword evidence="4" id="KW-1185">Reference proteome</keyword>